<name>A0ABW4DSJ8_9RHOB</name>
<feature type="domain" description="Phospholipid/glycerol acyltransferase" evidence="6">
    <location>
        <begin position="83"/>
        <end position="199"/>
    </location>
</feature>
<dbReference type="Proteomes" id="UP001597302">
    <property type="component" value="Unassembled WGS sequence"/>
</dbReference>
<evidence type="ECO:0000313" key="8">
    <source>
        <dbReference type="Proteomes" id="UP001597302"/>
    </source>
</evidence>
<keyword evidence="5" id="KW-1133">Transmembrane helix</keyword>
<protein>
    <submittedName>
        <fullName evidence="7">Lysophospholipid acyltransferase family protein</fullName>
    </submittedName>
</protein>
<proteinExistence type="predicted"/>
<dbReference type="GO" id="GO:0016746">
    <property type="term" value="F:acyltransferase activity"/>
    <property type="evidence" value="ECO:0007669"/>
    <property type="project" value="UniProtKB-KW"/>
</dbReference>
<accession>A0ABW4DSJ8</accession>
<reference evidence="8" key="1">
    <citation type="journal article" date="2019" name="Int. J. Syst. Evol. Microbiol.">
        <title>The Global Catalogue of Microorganisms (GCM) 10K type strain sequencing project: providing services to taxonomists for standard genome sequencing and annotation.</title>
        <authorList>
            <consortium name="The Broad Institute Genomics Platform"/>
            <consortium name="The Broad Institute Genome Sequencing Center for Infectious Disease"/>
            <person name="Wu L."/>
            <person name="Ma J."/>
        </authorList>
    </citation>
    <scope>NUCLEOTIDE SEQUENCE [LARGE SCALE GENOMIC DNA]</scope>
    <source>
        <strain evidence="8">CCM 8875</strain>
    </source>
</reference>
<keyword evidence="5" id="KW-0472">Membrane</keyword>
<dbReference type="CDD" id="cd07989">
    <property type="entry name" value="LPLAT_AGPAT-like"/>
    <property type="match status" value="1"/>
</dbReference>
<evidence type="ECO:0000256" key="3">
    <source>
        <dbReference type="ARBA" id="ARBA00023315"/>
    </source>
</evidence>
<dbReference type="Pfam" id="PF01553">
    <property type="entry name" value="Acyltransferase"/>
    <property type="match status" value="1"/>
</dbReference>
<evidence type="ECO:0000256" key="1">
    <source>
        <dbReference type="ARBA" id="ARBA00005189"/>
    </source>
</evidence>
<keyword evidence="2" id="KW-0808">Transferase</keyword>
<dbReference type="SMART" id="SM00563">
    <property type="entry name" value="PlsC"/>
    <property type="match status" value="1"/>
</dbReference>
<keyword evidence="5" id="KW-0812">Transmembrane</keyword>
<gene>
    <name evidence="7" type="ORF">ACFQ5P_05275</name>
</gene>
<sequence>MSGPSGARPAPLTVWQYLRNVLFYVHIAIATLVIGLAGLPALRRGREGANRIATRWIGHMVWSARVYLGLTCEIRGTPPTEDCIVAAKHQSFWDILIIAHAVPRRAFIMKREVMRVPVMGWYAWKTGCIPIDRGRGRDAMAAISTTINARMAGEGLGQLIIYPEGTRTLPGQRRPYKQGVATIRSGTGLPVVPVAVNTGMFWPRSGWGIRSGRAVVEFLPVIGPDVPSEGLLPRLEAEIETHSDRLMAEAGLALPSSTVSDDADGAARDQDHLSS</sequence>
<organism evidence="7 8">
    <name type="scientific">Paracoccus nototheniae</name>
    <dbReference type="NCBI Taxonomy" id="2489002"/>
    <lineage>
        <taxon>Bacteria</taxon>
        <taxon>Pseudomonadati</taxon>
        <taxon>Pseudomonadota</taxon>
        <taxon>Alphaproteobacteria</taxon>
        <taxon>Rhodobacterales</taxon>
        <taxon>Paracoccaceae</taxon>
        <taxon>Paracoccus</taxon>
    </lineage>
</organism>
<dbReference type="InterPro" id="IPR002123">
    <property type="entry name" value="Plipid/glycerol_acylTrfase"/>
</dbReference>
<evidence type="ECO:0000256" key="4">
    <source>
        <dbReference type="SAM" id="MobiDB-lite"/>
    </source>
</evidence>
<evidence type="ECO:0000256" key="5">
    <source>
        <dbReference type="SAM" id="Phobius"/>
    </source>
</evidence>
<keyword evidence="3 7" id="KW-0012">Acyltransferase</keyword>
<dbReference type="RefSeq" id="WP_131577208.1">
    <property type="nucleotide sequence ID" value="NZ_CBCSAJ010000067.1"/>
</dbReference>
<evidence type="ECO:0000259" key="6">
    <source>
        <dbReference type="SMART" id="SM00563"/>
    </source>
</evidence>
<dbReference type="PANTHER" id="PTHR10434:SF40">
    <property type="entry name" value="1-ACYL-SN-GLYCEROL-3-PHOSPHATE ACYLTRANSFERASE"/>
    <property type="match status" value="1"/>
</dbReference>
<comment type="pathway">
    <text evidence="1">Lipid metabolism.</text>
</comment>
<evidence type="ECO:0000256" key="2">
    <source>
        <dbReference type="ARBA" id="ARBA00022679"/>
    </source>
</evidence>
<comment type="caution">
    <text evidence="7">The sequence shown here is derived from an EMBL/GenBank/DDBJ whole genome shotgun (WGS) entry which is preliminary data.</text>
</comment>
<feature type="region of interest" description="Disordered" evidence="4">
    <location>
        <begin position="254"/>
        <end position="275"/>
    </location>
</feature>
<dbReference type="PANTHER" id="PTHR10434">
    <property type="entry name" value="1-ACYL-SN-GLYCEROL-3-PHOSPHATE ACYLTRANSFERASE"/>
    <property type="match status" value="1"/>
</dbReference>
<dbReference type="SUPFAM" id="SSF69593">
    <property type="entry name" value="Glycerol-3-phosphate (1)-acyltransferase"/>
    <property type="match status" value="1"/>
</dbReference>
<feature type="compositionally biased region" description="Basic and acidic residues" evidence="4">
    <location>
        <begin position="265"/>
        <end position="275"/>
    </location>
</feature>
<evidence type="ECO:0000313" key="7">
    <source>
        <dbReference type="EMBL" id="MFD1480699.1"/>
    </source>
</evidence>
<feature type="transmembrane region" description="Helical" evidence="5">
    <location>
        <begin position="21"/>
        <end position="42"/>
    </location>
</feature>
<dbReference type="EMBL" id="JBHTOQ010000004">
    <property type="protein sequence ID" value="MFD1480699.1"/>
    <property type="molecule type" value="Genomic_DNA"/>
</dbReference>
<keyword evidence="8" id="KW-1185">Reference proteome</keyword>